<dbReference type="SUPFAM" id="SSF160631">
    <property type="entry name" value="SMI1/KNR4-like"/>
    <property type="match status" value="1"/>
</dbReference>
<feature type="compositionally biased region" description="Basic and acidic residues" evidence="1">
    <location>
        <begin position="388"/>
        <end position="397"/>
    </location>
</feature>
<feature type="region of interest" description="Disordered" evidence="1">
    <location>
        <begin position="347"/>
        <end position="397"/>
    </location>
</feature>
<organism evidence="2 3">
    <name type="scientific">Asanoa iriomotensis</name>
    <dbReference type="NCBI Taxonomy" id="234613"/>
    <lineage>
        <taxon>Bacteria</taxon>
        <taxon>Bacillati</taxon>
        <taxon>Actinomycetota</taxon>
        <taxon>Actinomycetes</taxon>
        <taxon>Micromonosporales</taxon>
        <taxon>Micromonosporaceae</taxon>
        <taxon>Asanoa</taxon>
    </lineage>
</organism>
<sequence length="484" mass="52427">MSGADAVGRLCFLLGVQARRRGKFDWAAMEEGLGLRLPADYKLLAETLPDGIHIGPWQLNLPGDFGHPIDDLLGFHAYGLEDMRAARASGLQIPHPIYPEPGGLLPWARGPRMDPVCWLTNDDDPDRWPLVAVDAEFQRWRTLPGPASQFLINAVGGQPDSQSDRESQFLIADVERSPESSRSGTPGSPAGDLDSLAVLIGRAPAGVARTDWAEAEEFMGVRLPADCRRFVDTYGPGRIGDIVVTAPGAAGDADMFGLLARTIATRPAGDLPIVLPVYPEHEGLIAWGETADGWIFAWAQADADPTAGERSSSDRVASTRNCRTIRSATFSRVTPATTWISACSWSDHRGQTTQSSSRSVRSWAPASNGGPSHVPSPACAGSRRSRRASPDHPRVRGEHVCSAAGSVRLWGHPRVCGEHWIRRPRANRDRRTSLRGTRRHSPTEINRTRDHPRVCGEHAASNGPDRRAAASPSSGPFRRLPPPG</sequence>
<feature type="compositionally biased region" description="Low complexity" evidence="1">
    <location>
        <begin position="351"/>
        <end position="362"/>
    </location>
</feature>
<protein>
    <recommendedName>
        <fullName evidence="4">SUKH superfamily protein</fullName>
    </recommendedName>
</protein>
<keyword evidence="3" id="KW-1185">Reference proteome</keyword>
<evidence type="ECO:0000313" key="3">
    <source>
        <dbReference type="Proteomes" id="UP000624325"/>
    </source>
</evidence>
<feature type="region of interest" description="Disordered" evidence="1">
    <location>
        <begin position="174"/>
        <end position="193"/>
    </location>
</feature>
<evidence type="ECO:0000313" key="2">
    <source>
        <dbReference type="EMBL" id="GIF55301.1"/>
    </source>
</evidence>
<accession>A0ABQ4BYP9</accession>
<dbReference type="EMBL" id="BONC01000006">
    <property type="protein sequence ID" value="GIF55301.1"/>
    <property type="molecule type" value="Genomic_DNA"/>
</dbReference>
<reference evidence="2 3" key="1">
    <citation type="submission" date="2021-01" db="EMBL/GenBank/DDBJ databases">
        <title>Whole genome shotgun sequence of Asanoa iriomotensis NBRC 100142.</title>
        <authorList>
            <person name="Komaki H."/>
            <person name="Tamura T."/>
        </authorList>
    </citation>
    <scope>NUCLEOTIDE SEQUENCE [LARGE SCALE GENOMIC DNA]</scope>
    <source>
        <strain evidence="2 3">NBRC 100142</strain>
    </source>
</reference>
<proteinExistence type="predicted"/>
<dbReference type="Proteomes" id="UP000624325">
    <property type="component" value="Unassembled WGS sequence"/>
</dbReference>
<evidence type="ECO:0000256" key="1">
    <source>
        <dbReference type="SAM" id="MobiDB-lite"/>
    </source>
</evidence>
<dbReference type="InterPro" id="IPR037883">
    <property type="entry name" value="Knr4/Smi1-like_sf"/>
</dbReference>
<feature type="compositionally biased region" description="Basic and acidic residues" evidence="1">
    <location>
        <begin position="446"/>
        <end position="456"/>
    </location>
</feature>
<name>A0ABQ4BYP9_9ACTN</name>
<gene>
    <name evidence="2" type="ORF">Air01nite_13960</name>
</gene>
<evidence type="ECO:0008006" key="4">
    <source>
        <dbReference type="Google" id="ProtNLM"/>
    </source>
</evidence>
<feature type="region of interest" description="Disordered" evidence="1">
    <location>
        <begin position="427"/>
        <end position="484"/>
    </location>
</feature>
<comment type="caution">
    <text evidence="2">The sequence shown here is derived from an EMBL/GenBank/DDBJ whole genome shotgun (WGS) entry which is preliminary data.</text>
</comment>